<dbReference type="SUPFAM" id="SSF46626">
    <property type="entry name" value="Cytochrome c"/>
    <property type="match status" value="3"/>
</dbReference>
<dbReference type="PANTHER" id="PTHR35008">
    <property type="entry name" value="BLL4482 PROTEIN-RELATED"/>
    <property type="match status" value="1"/>
</dbReference>
<sequence length="405" mass="44394">MMHLSRLALAPLLGMGVIAGVQAQDPLVEQGRYLAKIGDCAACHTTESGQTYAGGLAFKTPFGVIYSTNISADKKQGIGDYSYQDFYDVMHNGKAPKGRLYPAMPYTSYHLVTDADMKALYAYFMQTKPAAPPNRANGVGFPFNVRTGLLGWNLVAHEDTAFIPDSTKSANWNRGRYLVDGLGHCGECHTPRNIFMAMDSSHYLQGARIEGVMAPNITATELRRQGWTQESLARLLKKGYSVKGSVFAGMYPVVEKSFAYLTQEDMHAVTSYLLDSDTPLPSPETKAVTLDTQHPGYALYRNYCTGCHGQDGQGKPNVTPALSSNGTLDQQSPVNTLAILLHGIPAQGYSQIERFAPMPGYIDEMSEQELADLANFLRQTWANQPAKVSADEVKALKQELAEYHE</sequence>
<feature type="binding site" description="covalent" evidence="4">
    <location>
        <position position="40"/>
    </location>
    <ligand>
        <name>heme c</name>
        <dbReference type="ChEBI" id="CHEBI:61717"/>
        <label>1</label>
    </ligand>
</feature>
<evidence type="ECO:0000256" key="2">
    <source>
        <dbReference type="ARBA" id="ARBA00022723"/>
    </source>
</evidence>
<dbReference type="GO" id="GO:0020037">
    <property type="term" value="F:heme binding"/>
    <property type="evidence" value="ECO:0007669"/>
    <property type="project" value="InterPro"/>
</dbReference>
<evidence type="ECO:0000256" key="4">
    <source>
        <dbReference type="PIRSR" id="PIRSR000018-50"/>
    </source>
</evidence>
<dbReference type="AlphaFoldDB" id="R1F8T4"/>
<name>R1F8T4_9GAMM</name>
<dbReference type="InterPro" id="IPR009056">
    <property type="entry name" value="Cyt_c-like_dom"/>
</dbReference>
<dbReference type="RefSeq" id="WP_005894847.1">
    <property type="nucleotide sequence ID" value="NZ_AQGQ01000020.1"/>
</dbReference>
<organism evidence="8 9">
    <name type="scientific">Aeromonas molluscorum 848</name>
    <dbReference type="NCBI Taxonomy" id="1268236"/>
    <lineage>
        <taxon>Bacteria</taxon>
        <taxon>Pseudomonadati</taxon>
        <taxon>Pseudomonadota</taxon>
        <taxon>Gammaproteobacteria</taxon>
        <taxon>Aeromonadales</taxon>
        <taxon>Aeromonadaceae</taxon>
        <taxon>Aeromonas</taxon>
    </lineage>
</organism>
<keyword evidence="9" id="KW-1185">Reference proteome</keyword>
<dbReference type="OrthoDB" id="9811281at2"/>
<accession>R1F8T4</accession>
<feature type="chain" id="PRO_5004359751" evidence="6">
    <location>
        <begin position="24"/>
        <end position="405"/>
    </location>
</feature>
<dbReference type="InterPro" id="IPR051459">
    <property type="entry name" value="Cytochrome_c-type_DH"/>
</dbReference>
<dbReference type="PATRIC" id="fig|1268236.3.peg.1071"/>
<feature type="domain" description="Cytochrome c" evidence="7">
    <location>
        <begin position="291"/>
        <end position="381"/>
    </location>
</feature>
<gene>
    <name evidence="8" type="ORF">G113_05368</name>
</gene>
<dbReference type="GO" id="GO:0005506">
    <property type="term" value="F:iron ion binding"/>
    <property type="evidence" value="ECO:0007669"/>
    <property type="project" value="InterPro"/>
</dbReference>
<feature type="binding site" description="covalent" evidence="4">
    <location>
        <position position="188"/>
    </location>
    <ligand>
        <name>heme c</name>
        <dbReference type="ChEBI" id="CHEBI:61717"/>
        <label>2</label>
    </ligand>
</feature>
<dbReference type="InterPro" id="IPR036909">
    <property type="entry name" value="Cyt_c-like_dom_sf"/>
</dbReference>
<evidence type="ECO:0000256" key="6">
    <source>
        <dbReference type="SAM" id="SignalP"/>
    </source>
</evidence>
<evidence type="ECO:0000256" key="1">
    <source>
        <dbReference type="ARBA" id="ARBA00022617"/>
    </source>
</evidence>
<feature type="binding site" description="covalent" evidence="4">
    <location>
        <position position="304"/>
    </location>
    <ligand>
        <name>heme c</name>
        <dbReference type="ChEBI" id="CHEBI:61717"/>
        <label>3</label>
    </ligand>
</feature>
<evidence type="ECO:0000313" key="8">
    <source>
        <dbReference type="EMBL" id="EOD56112.1"/>
    </source>
</evidence>
<feature type="binding site" description="covalent" evidence="4">
    <location>
        <position position="43"/>
    </location>
    <ligand>
        <name>heme c</name>
        <dbReference type="ChEBI" id="CHEBI:61717"/>
        <label>1</label>
    </ligand>
</feature>
<dbReference type="Gene3D" id="1.10.760.10">
    <property type="entry name" value="Cytochrome c-like domain"/>
    <property type="match status" value="3"/>
</dbReference>
<keyword evidence="1 4" id="KW-0349">Heme</keyword>
<feature type="binding site" description="axial binding residue" evidence="5">
    <location>
        <position position="44"/>
    </location>
    <ligand>
        <name>heme c</name>
        <dbReference type="ChEBI" id="CHEBI:61717"/>
        <label>1</label>
    </ligand>
    <ligandPart>
        <name>Fe</name>
        <dbReference type="ChEBI" id="CHEBI:18248"/>
    </ligandPart>
</feature>
<reference evidence="8 9" key="1">
    <citation type="journal article" date="2013" name="Genome Announc.">
        <title>Draft Genome Sequence of Aeromonas molluscorum Strain 848TT, Isolated from Bivalve Molluscs.</title>
        <authorList>
            <person name="Spataro N."/>
            <person name="Farfan M."/>
            <person name="Albarral V."/>
            <person name="Sanglas A."/>
            <person name="Loren J.G."/>
            <person name="Fuste M.C."/>
            <person name="Bosch E."/>
        </authorList>
    </citation>
    <scope>NUCLEOTIDE SEQUENCE [LARGE SCALE GENOMIC DNA]</scope>
    <source>
        <strain evidence="8 9">848</strain>
    </source>
</reference>
<evidence type="ECO:0000256" key="5">
    <source>
        <dbReference type="PIRSR" id="PIRSR000018-51"/>
    </source>
</evidence>
<dbReference type="PIRSF" id="PIRSF000018">
    <property type="entry name" value="Mb_ADH_cyt_c"/>
    <property type="match status" value="1"/>
</dbReference>
<feature type="binding site" description="axial binding residue" evidence="5">
    <location>
        <position position="308"/>
    </location>
    <ligand>
        <name>heme c</name>
        <dbReference type="ChEBI" id="CHEBI:61717"/>
        <label>3</label>
    </ligand>
    <ligandPart>
        <name>Fe</name>
        <dbReference type="ChEBI" id="CHEBI:18248"/>
    </ligandPart>
</feature>
<keyword evidence="2 5" id="KW-0479">Metal-binding</keyword>
<evidence type="ECO:0000259" key="7">
    <source>
        <dbReference type="PROSITE" id="PS51007"/>
    </source>
</evidence>
<keyword evidence="6" id="KW-0732">Signal</keyword>
<evidence type="ECO:0000313" key="9">
    <source>
        <dbReference type="Proteomes" id="UP000013526"/>
    </source>
</evidence>
<comment type="caution">
    <text evidence="8">The sequence shown here is derived from an EMBL/GenBank/DDBJ whole genome shotgun (WGS) entry which is preliminary data.</text>
</comment>
<dbReference type="Pfam" id="PF00034">
    <property type="entry name" value="Cytochrom_C"/>
    <property type="match status" value="2"/>
</dbReference>
<feature type="binding site" description="covalent" evidence="4">
    <location>
        <position position="185"/>
    </location>
    <ligand>
        <name>heme c</name>
        <dbReference type="ChEBI" id="CHEBI:61717"/>
        <label>2</label>
    </ligand>
</feature>
<dbReference type="InterPro" id="IPR014353">
    <property type="entry name" value="Membr-bd_ADH_cyt_c"/>
</dbReference>
<protein>
    <submittedName>
        <fullName evidence="8">Cytochrome c family protein</fullName>
    </submittedName>
</protein>
<dbReference type="PROSITE" id="PS51007">
    <property type="entry name" value="CYTC"/>
    <property type="match status" value="3"/>
</dbReference>
<feature type="signal peptide" evidence="6">
    <location>
        <begin position="1"/>
        <end position="23"/>
    </location>
</feature>
<dbReference type="Proteomes" id="UP000013526">
    <property type="component" value="Unassembled WGS sequence"/>
</dbReference>
<proteinExistence type="predicted"/>
<dbReference type="EMBL" id="AQGQ01000020">
    <property type="protein sequence ID" value="EOD56112.1"/>
    <property type="molecule type" value="Genomic_DNA"/>
</dbReference>
<feature type="domain" description="Cytochrome c" evidence="7">
    <location>
        <begin position="170"/>
        <end position="277"/>
    </location>
</feature>
<dbReference type="GO" id="GO:0009055">
    <property type="term" value="F:electron transfer activity"/>
    <property type="evidence" value="ECO:0007669"/>
    <property type="project" value="InterPro"/>
</dbReference>
<feature type="binding site" description="covalent" evidence="4">
    <location>
        <position position="307"/>
    </location>
    <ligand>
        <name>heme c</name>
        <dbReference type="ChEBI" id="CHEBI:61717"/>
        <label>3</label>
    </ligand>
</feature>
<dbReference type="GO" id="GO:0016020">
    <property type="term" value="C:membrane"/>
    <property type="evidence" value="ECO:0007669"/>
    <property type="project" value="InterPro"/>
</dbReference>
<feature type="binding site" description="axial binding residue" evidence="5">
    <location>
        <position position="189"/>
    </location>
    <ligand>
        <name>heme c</name>
        <dbReference type="ChEBI" id="CHEBI:61717"/>
        <label>2</label>
    </ligand>
    <ligandPart>
        <name>Fe</name>
        <dbReference type="ChEBI" id="CHEBI:18248"/>
    </ligandPart>
</feature>
<feature type="domain" description="Cytochrome c" evidence="7">
    <location>
        <begin position="26"/>
        <end position="128"/>
    </location>
</feature>
<keyword evidence="3 5" id="KW-0408">Iron</keyword>
<comment type="cofactor">
    <cofactor evidence="4">
        <name>heme c</name>
        <dbReference type="ChEBI" id="CHEBI:61717"/>
    </cofactor>
    <text evidence="4">Binds 3 heme c groups covalently per subunit.</text>
</comment>
<dbReference type="PANTHER" id="PTHR35008:SF4">
    <property type="entry name" value="BLL4482 PROTEIN"/>
    <property type="match status" value="1"/>
</dbReference>
<dbReference type="GO" id="GO:0016614">
    <property type="term" value="F:oxidoreductase activity, acting on CH-OH group of donors"/>
    <property type="evidence" value="ECO:0007669"/>
    <property type="project" value="InterPro"/>
</dbReference>
<evidence type="ECO:0000256" key="3">
    <source>
        <dbReference type="ARBA" id="ARBA00023004"/>
    </source>
</evidence>